<dbReference type="GO" id="GO:0016787">
    <property type="term" value="F:hydrolase activity"/>
    <property type="evidence" value="ECO:0007669"/>
    <property type="project" value="InterPro"/>
</dbReference>
<dbReference type="InterPro" id="IPR004843">
    <property type="entry name" value="Calcineurin-like_PHP"/>
</dbReference>
<accession>A0A9D1IMM5</accession>
<evidence type="ECO:0000313" key="3">
    <source>
        <dbReference type="EMBL" id="HIU40067.1"/>
    </source>
</evidence>
<dbReference type="Gene3D" id="3.60.21.10">
    <property type="match status" value="1"/>
</dbReference>
<feature type="domain" description="Calcineurin-like phosphoesterase" evidence="2">
    <location>
        <begin position="59"/>
        <end position="216"/>
    </location>
</feature>
<evidence type="ECO:0000313" key="4">
    <source>
        <dbReference type="Proteomes" id="UP000824074"/>
    </source>
</evidence>
<reference evidence="3" key="1">
    <citation type="submission" date="2020-10" db="EMBL/GenBank/DDBJ databases">
        <authorList>
            <person name="Gilroy R."/>
        </authorList>
    </citation>
    <scope>NUCLEOTIDE SEQUENCE</scope>
    <source>
        <strain evidence="3">CHK193-30670</strain>
    </source>
</reference>
<proteinExistence type="predicted"/>
<dbReference type="PANTHER" id="PTHR31302">
    <property type="entry name" value="TRANSMEMBRANE PROTEIN WITH METALLOPHOSPHOESTERASE DOMAIN-RELATED"/>
    <property type="match status" value="1"/>
</dbReference>
<keyword evidence="1" id="KW-0812">Transmembrane</keyword>
<gene>
    <name evidence="3" type="ORF">IAB68_02030</name>
</gene>
<keyword evidence="1" id="KW-1133">Transmembrane helix</keyword>
<dbReference type="SUPFAM" id="SSF56300">
    <property type="entry name" value="Metallo-dependent phosphatases"/>
    <property type="match status" value="1"/>
</dbReference>
<dbReference type="InterPro" id="IPR029052">
    <property type="entry name" value="Metallo-depent_PP-like"/>
</dbReference>
<dbReference type="PANTHER" id="PTHR31302:SF0">
    <property type="entry name" value="TRANSMEMBRANE PROTEIN WITH METALLOPHOSPHOESTERASE DOMAIN"/>
    <property type="match status" value="1"/>
</dbReference>
<reference evidence="3" key="2">
    <citation type="journal article" date="2021" name="PeerJ">
        <title>Extensive microbial diversity within the chicken gut microbiome revealed by metagenomics and culture.</title>
        <authorList>
            <person name="Gilroy R."/>
            <person name="Ravi A."/>
            <person name="Getino M."/>
            <person name="Pursley I."/>
            <person name="Horton D.L."/>
            <person name="Alikhan N.F."/>
            <person name="Baker D."/>
            <person name="Gharbi K."/>
            <person name="Hall N."/>
            <person name="Watson M."/>
            <person name="Adriaenssens E.M."/>
            <person name="Foster-Nyarko E."/>
            <person name="Jarju S."/>
            <person name="Secka A."/>
            <person name="Antonio M."/>
            <person name="Oren A."/>
            <person name="Chaudhuri R.R."/>
            <person name="La Ragione R."/>
            <person name="Hildebrand F."/>
            <person name="Pallen M.J."/>
        </authorList>
    </citation>
    <scope>NUCLEOTIDE SEQUENCE</scope>
    <source>
        <strain evidence="3">CHK193-30670</strain>
    </source>
</reference>
<dbReference type="EMBL" id="DVMT01000020">
    <property type="protein sequence ID" value="HIU40067.1"/>
    <property type="molecule type" value="Genomic_DNA"/>
</dbReference>
<dbReference type="Proteomes" id="UP000824074">
    <property type="component" value="Unassembled WGS sequence"/>
</dbReference>
<feature type="transmembrane region" description="Helical" evidence="1">
    <location>
        <begin position="21"/>
        <end position="41"/>
    </location>
</feature>
<name>A0A9D1IMM5_9FIRM</name>
<dbReference type="Pfam" id="PF00149">
    <property type="entry name" value="Metallophos"/>
    <property type="match status" value="1"/>
</dbReference>
<comment type="caution">
    <text evidence="3">The sequence shown here is derived from an EMBL/GenBank/DDBJ whole genome shotgun (WGS) entry which is preliminary data.</text>
</comment>
<keyword evidence="1" id="KW-0472">Membrane</keyword>
<evidence type="ECO:0000256" key="1">
    <source>
        <dbReference type="SAM" id="Phobius"/>
    </source>
</evidence>
<dbReference type="InterPro" id="IPR051158">
    <property type="entry name" value="Metallophosphoesterase_sf"/>
</dbReference>
<organism evidence="3 4">
    <name type="scientific">Candidatus Aphodocola excrementigallinarum</name>
    <dbReference type="NCBI Taxonomy" id="2840670"/>
    <lineage>
        <taxon>Bacteria</taxon>
        <taxon>Bacillati</taxon>
        <taxon>Bacillota</taxon>
        <taxon>Bacilli</taxon>
        <taxon>Candidatus Aphodocola</taxon>
    </lineage>
</organism>
<sequence>MEKEETKERKKKRKLKWQVKLFILIVLIVLYAFFIGTKGIFIREFKVSTSKISDEMHGLKILQISDIHYPSSVTDGMIEKIAKKANETKPDIVIFTGDLINENYKITNEEKDFLTNELKKINAELGKYYVTGEEDFDDATSILNLAGFVNLENNPQTIYLGNDKPILLIDKTSCEEYFNNNETAPDFKILALHDPNDLDDLLKYNFDMAIAGHTHNGQINIIKIKDLLIKGKYNKSYQKVENTKLYINPGIGTSKINARLFNHPTMYLYRLNKTSAN</sequence>
<protein>
    <submittedName>
        <fullName evidence="3">Metallophosphoesterase</fullName>
    </submittedName>
</protein>
<dbReference type="AlphaFoldDB" id="A0A9D1IMM5"/>
<evidence type="ECO:0000259" key="2">
    <source>
        <dbReference type="Pfam" id="PF00149"/>
    </source>
</evidence>